<protein>
    <submittedName>
        <fullName evidence="1">Uncharacterized protein</fullName>
    </submittedName>
</protein>
<accession>A0A5K7X1T2</accession>
<dbReference type="KEGG" id="lpav:PLANPX_0230"/>
<proteinExistence type="predicted"/>
<evidence type="ECO:0000313" key="1">
    <source>
        <dbReference type="EMBL" id="BBO30618.1"/>
    </source>
</evidence>
<reference evidence="2" key="1">
    <citation type="submission" date="2019-10" db="EMBL/GenBank/DDBJ databases">
        <title>Lacipirellula parvula gen. nov., sp. nov., representing a lineage of planctomycetes widespread in freshwater anoxic habitats, and description of the family Lacipirellulaceae.</title>
        <authorList>
            <person name="Dedysh S.N."/>
            <person name="Kulichevskaya I.S."/>
            <person name="Beletsky A.V."/>
            <person name="Rakitin A.L."/>
            <person name="Mardanov A.V."/>
            <person name="Ivanova A.A."/>
            <person name="Saltykova V.X."/>
            <person name="Rijpstra W.I.C."/>
            <person name="Sinninghe Damste J.S."/>
            <person name="Ravin N.V."/>
        </authorList>
    </citation>
    <scope>NUCLEOTIDE SEQUENCE [LARGE SCALE GENOMIC DNA]</scope>
    <source>
        <strain evidence="2">PX69</strain>
    </source>
</reference>
<dbReference type="Proteomes" id="UP000326837">
    <property type="component" value="Chromosome"/>
</dbReference>
<organism evidence="1 2">
    <name type="scientific">Lacipirellula parvula</name>
    <dbReference type="NCBI Taxonomy" id="2650471"/>
    <lineage>
        <taxon>Bacteria</taxon>
        <taxon>Pseudomonadati</taxon>
        <taxon>Planctomycetota</taxon>
        <taxon>Planctomycetia</taxon>
        <taxon>Pirellulales</taxon>
        <taxon>Lacipirellulaceae</taxon>
        <taxon>Lacipirellula</taxon>
    </lineage>
</organism>
<name>A0A5K7X1T2_9BACT</name>
<dbReference type="EMBL" id="AP021861">
    <property type="protein sequence ID" value="BBO30618.1"/>
    <property type="molecule type" value="Genomic_DNA"/>
</dbReference>
<sequence length="81" mass="8535">MKGRIWSEGTVFRKHGFRKRGSGEPRSYGAAGGEVPALNPVLAVDLFLVDLAGCVAVEGCVDHAALAVRRASNLGCELVKP</sequence>
<evidence type="ECO:0000313" key="2">
    <source>
        <dbReference type="Proteomes" id="UP000326837"/>
    </source>
</evidence>
<dbReference type="AlphaFoldDB" id="A0A5K7X1T2"/>
<keyword evidence="2" id="KW-1185">Reference proteome</keyword>
<gene>
    <name evidence="1" type="ORF">PLANPX_0230</name>
</gene>